<evidence type="ECO:0000313" key="3">
    <source>
        <dbReference type="EMBL" id="HJD42651.1"/>
    </source>
</evidence>
<accession>A0A9D2RI29</accession>
<dbReference type="GO" id="GO:0006355">
    <property type="term" value="P:regulation of DNA-templated transcription"/>
    <property type="evidence" value="ECO:0007669"/>
    <property type="project" value="InterPro"/>
</dbReference>
<organism evidence="3 4">
    <name type="scientific">Candidatus Mediterraneibacter quadrami</name>
    <dbReference type="NCBI Taxonomy" id="2838684"/>
    <lineage>
        <taxon>Bacteria</taxon>
        <taxon>Bacillati</taxon>
        <taxon>Bacillota</taxon>
        <taxon>Clostridia</taxon>
        <taxon>Lachnospirales</taxon>
        <taxon>Lachnospiraceae</taxon>
        <taxon>Mediterraneibacter</taxon>
    </lineage>
</organism>
<dbReference type="EMBL" id="DWUU01000039">
    <property type="protein sequence ID" value="HJD42651.1"/>
    <property type="molecule type" value="Genomic_DNA"/>
</dbReference>
<evidence type="ECO:0000313" key="4">
    <source>
        <dbReference type="Proteomes" id="UP000823909"/>
    </source>
</evidence>
<evidence type="ECO:0000256" key="1">
    <source>
        <dbReference type="ARBA" id="ARBA00022737"/>
    </source>
</evidence>
<dbReference type="AlphaFoldDB" id="A0A9D2RI29"/>
<dbReference type="Pfam" id="PF03123">
    <property type="entry name" value="CAT_RBD"/>
    <property type="match status" value="1"/>
</dbReference>
<evidence type="ECO:0000259" key="2">
    <source>
        <dbReference type="PROSITE" id="PS51372"/>
    </source>
</evidence>
<protein>
    <submittedName>
        <fullName evidence="3">PRD domain-containing protein</fullName>
    </submittedName>
</protein>
<feature type="domain" description="PRD" evidence="2">
    <location>
        <begin position="65"/>
        <end position="171"/>
    </location>
</feature>
<dbReference type="GO" id="GO:0003723">
    <property type="term" value="F:RNA binding"/>
    <property type="evidence" value="ECO:0007669"/>
    <property type="project" value="InterPro"/>
</dbReference>
<gene>
    <name evidence="3" type="ORF">H9910_06545</name>
</gene>
<dbReference type="SUPFAM" id="SSF63520">
    <property type="entry name" value="PTS-regulatory domain, PRD"/>
    <property type="match status" value="2"/>
</dbReference>
<feature type="domain" description="PRD" evidence="2">
    <location>
        <begin position="174"/>
        <end position="282"/>
    </location>
</feature>
<dbReference type="InterPro" id="IPR050661">
    <property type="entry name" value="BglG_antiterminators"/>
</dbReference>
<comment type="caution">
    <text evidence="3">The sequence shown here is derived from an EMBL/GenBank/DDBJ whole genome shotgun (WGS) entry which is preliminary data.</text>
</comment>
<dbReference type="SMART" id="SM01061">
    <property type="entry name" value="CAT_RBD"/>
    <property type="match status" value="1"/>
</dbReference>
<dbReference type="PANTHER" id="PTHR30185:SF15">
    <property type="entry name" value="CRYPTIC BETA-GLUCOSIDE BGL OPERON ANTITERMINATOR"/>
    <property type="match status" value="1"/>
</dbReference>
<dbReference type="PROSITE" id="PS51372">
    <property type="entry name" value="PRD_2"/>
    <property type="match status" value="2"/>
</dbReference>
<dbReference type="SUPFAM" id="SSF50151">
    <property type="entry name" value="SacY-like RNA-binding domain"/>
    <property type="match status" value="1"/>
</dbReference>
<reference evidence="3" key="2">
    <citation type="submission" date="2021-04" db="EMBL/GenBank/DDBJ databases">
        <authorList>
            <person name="Gilroy R."/>
        </authorList>
    </citation>
    <scope>NUCLEOTIDE SEQUENCE</scope>
    <source>
        <strain evidence="3">ChiBcec15-3976</strain>
    </source>
</reference>
<keyword evidence="1" id="KW-0677">Repeat</keyword>
<proteinExistence type="predicted"/>
<dbReference type="Pfam" id="PF00874">
    <property type="entry name" value="PRD"/>
    <property type="match status" value="2"/>
</dbReference>
<dbReference type="InterPro" id="IPR036634">
    <property type="entry name" value="PRD_sf"/>
</dbReference>
<sequence>MRVSKILNNNLVLSRNENNEEIIVKGRGIGFHARKGDRIDESMIEKIFYPENHQNSVQIQEYLLSIPEEYFDFTQRFVDQIKEENPGLQLNNSIYLSLSDHIMGTFNRLRDGISLKNVLLLDIRQLYKKEYGFGERLVKELNEAFQIDLPLDEAGFMALHFVNAEDGQQNDDSYRIALIVNQVQEIVKSYFSDVAFDETSLYYQRFLTHLKYFAQRYLHKELQYDEDEKLFRIIQEQCREAYGCVKLIYLMMEEKYHYELSKEEMMYLSIHIQTNVDKSRAAAKKAE</sequence>
<dbReference type="PANTHER" id="PTHR30185">
    <property type="entry name" value="CRYPTIC BETA-GLUCOSIDE BGL OPERON ANTITERMINATOR"/>
    <property type="match status" value="1"/>
</dbReference>
<dbReference type="InterPro" id="IPR004341">
    <property type="entry name" value="CAT_RNA-bd_dom"/>
</dbReference>
<dbReference type="InterPro" id="IPR036650">
    <property type="entry name" value="CAT_RNA-bd_dom_sf"/>
</dbReference>
<reference evidence="3" key="1">
    <citation type="journal article" date="2021" name="PeerJ">
        <title>Extensive microbial diversity within the chicken gut microbiome revealed by metagenomics and culture.</title>
        <authorList>
            <person name="Gilroy R."/>
            <person name="Ravi A."/>
            <person name="Getino M."/>
            <person name="Pursley I."/>
            <person name="Horton D.L."/>
            <person name="Alikhan N.F."/>
            <person name="Baker D."/>
            <person name="Gharbi K."/>
            <person name="Hall N."/>
            <person name="Watson M."/>
            <person name="Adriaenssens E.M."/>
            <person name="Foster-Nyarko E."/>
            <person name="Jarju S."/>
            <person name="Secka A."/>
            <person name="Antonio M."/>
            <person name="Oren A."/>
            <person name="Chaudhuri R.R."/>
            <person name="La Ragione R."/>
            <person name="Hildebrand F."/>
            <person name="Pallen M.J."/>
        </authorList>
    </citation>
    <scope>NUCLEOTIDE SEQUENCE</scope>
    <source>
        <strain evidence="3">ChiBcec15-3976</strain>
    </source>
</reference>
<name>A0A9D2RI29_9FIRM</name>
<dbReference type="Gene3D" id="1.10.1790.10">
    <property type="entry name" value="PRD domain"/>
    <property type="match status" value="2"/>
</dbReference>
<dbReference type="Gene3D" id="2.30.24.10">
    <property type="entry name" value="CAT RNA-binding domain"/>
    <property type="match status" value="1"/>
</dbReference>
<dbReference type="Proteomes" id="UP000823909">
    <property type="component" value="Unassembled WGS sequence"/>
</dbReference>
<dbReference type="InterPro" id="IPR011608">
    <property type="entry name" value="PRD"/>
</dbReference>